<sequence length="214" mass="23294">MREVQPGLWETEPEFPAPGLSTHAYLWQGPDGNVLFYNTSLEGELDRMAELGGVSRQYLSHQDEIAPSLRTIRERYGATLHSSAAEAAIVEKTSPVDEAFDERRTGTDGVEVIPAPGHTPGSAVFLVRSTTGSTYLFTGDTILVDAEGRWFAGYIPGHSDRETLVRTLAELRELAPDVVISSAFQGDSGVTELGDRPWAECVDEALRSLDAART</sequence>
<gene>
    <name evidence="2" type="ORF">ACFQ07_29475</name>
</gene>
<reference evidence="3" key="1">
    <citation type="journal article" date="2019" name="Int. J. Syst. Evol. Microbiol.">
        <title>The Global Catalogue of Microorganisms (GCM) 10K type strain sequencing project: providing services to taxonomists for standard genome sequencing and annotation.</title>
        <authorList>
            <consortium name="The Broad Institute Genomics Platform"/>
            <consortium name="The Broad Institute Genome Sequencing Center for Infectious Disease"/>
            <person name="Wu L."/>
            <person name="Ma J."/>
        </authorList>
    </citation>
    <scope>NUCLEOTIDE SEQUENCE [LARGE SCALE GENOMIC DNA]</scope>
    <source>
        <strain evidence="3">JCM 31696</strain>
    </source>
</reference>
<proteinExistence type="predicted"/>
<dbReference type="Pfam" id="PF00753">
    <property type="entry name" value="Lactamase_B"/>
    <property type="match status" value="1"/>
</dbReference>
<evidence type="ECO:0000313" key="3">
    <source>
        <dbReference type="Proteomes" id="UP001597083"/>
    </source>
</evidence>
<dbReference type="InterPro" id="IPR001279">
    <property type="entry name" value="Metallo-B-lactamas"/>
</dbReference>
<dbReference type="PANTHER" id="PTHR42773:SF1">
    <property type="entry name" value="METALLO-BETA-LACTAMASE FAMILY PROTEIN"/>
    <property type="match status" value="1"/>
</dbReference>
<dbReference type="SMART" id="SM00849">
    <property type="entry name" value="Lactamase_B"/>
    <property type="match status" value="1"/>
</dbReference>
<protein>
    <submittedName>
        <fullName evidence="2">MBL fold metallo-hydrolase</fullName>
    </submittedName>
</protein>
<accession>A0ABW3CR42</accession>
<dbReference type="PANTHER" id="PTHR42773">
    <property type="entry name" value="METALLO-BETA-LACTAMASE-RELATED"/>
    <property type="match status" value="1"/>
</dbReference>
<dbReference type="EMBL" id="JBHTIR010004102">
    <property type="protein sequence ID" value="MFD0856407.1"/>
    <property type="molecule type" value="Genomic_DNA"/>
</dbReference>
<evidence type="ECO:0000259" key="1">
    <source>
        <dbReference type="SMART" id="SM00849"/>
    </source>
</evidence>
<dbReference type="Gene3D" id="3.60.15.10">
    <property type="entry name" value="Ribonuclease Z/Hydroxyacylglutathione hydrolase-like"/>
    <property type="match status" value="1"/>
</dbReference>
<keyword evidence="3" id="KW-1185">Reference proteome</keyword>
<evidence type="ECO:0000313" key="2">
    <source>
        <dbReference type="EMBL" id="MFD0856407.1"/>
    </source>
</evidence>
<dbReference type="SUPFAM" id="SSF56281">
    <property type="entry name" value="Metallo-hydrolase/oxidoreductase"/>
    <property type="match status" value="1"/>
</dbReference>
<dbReference type="Proteomes" id="UP001597083">
    <property type="component" value="Unassembled WGS sequence"/>
</dbReference>
<feature type="domain" description="Metallo-beta-lactamase" evidence="1">
    <location>
        <begin position="21"/>
        <end position="184"/>
    </location>
</feature>
<comment type="caution">
    <text evidence="2">The sequence shown here is derived from an EMBL/GenBank/DDBJ whole genome shotgun (WGS) entry which is preliminary data.</text>
</comment>
<name>A0ABW3CR42_9ACTN</name>
<organism evidence="2 3">
    <name type="scientific">Actinomadura adrarensis</name>
    <dbReference type="NCBI Taxonomy" id="1819600"/>
    <lineage>
        <taxon>Bacteria</taxon>
        <taxon>Bacillati</taxon>
        <taxon>Actinomycetota</taxon>
        <taxon>Actinomycetes</taxon>
        <taxon>Streptosporangiales</taxon>
        <taxon>Thermomonosporaceae</taxon>
        <taxon>Actinomadura</taxon>
    </lineage>
</organism>
<dbReference type="InterPro" id="IPR036866">
    <property type="entry name" value="RibonucZ/Hydroxyglut_hydro"/>
</dbReference>